<dbReference type="AlphaFoldDB" id="A0A1S9J0L6"/>
<name>A0A1S9J0L6_SHIBO</name>
<proteinExistence type="predicted"/>
<dbReference type="RefSeq" id="WP_001193679.1">
    <property type="nucleotide sequence ID" value="NZ_CP026836.1"/>
</dbReference>
<reference evidence="1" key="1">
    <citation type="submission" date="2017-02" db="EMBL/GenBank/DDBJ databases">
        <title>Shigella draft genomes.</title>
        <authorList>
            <person name="Weis A.M."/>
            <person name="Weimer B.C."/>
            <person name="Gilpin B."/>
        </authorList>
    </citation>
    <scope>NUCLEOTIDE SEQUENCE [LARGE SCALE GENOMIC DNA]</scope>
    <source>
        <strain evidence="1">BCW_4868</strain>
    </source>
</reference>
<accession>A0A1S9J0L6</accession>
<sequence length="177" mass="19539">MQTKSYTIKAFQDFLQMLPELGIVNDATARNLRDSSLRLLTVLGSDFTDADIRDYSVANLASSYADSAESKPSESSLQAYKSRMQSAIDKFISYQNGEINVSVGDVNKKKERKKMAPKKKAVADVQVGVKTFELPIPLRGDLIVTIGNLPRDLTKDEAKRISLIVESFAMIDGGTKE</sequence>
<comment type="caution">
    <text evidence="1">The sequence shown here is derived from an EMBL/GenBank/DDBJ whole genome shotgun (WGS) entry which is preliminary data.</text>
</comment>
<protein>
    <submittedName>
        <fullName evidence="1">Uncharacterized protein</fullName>
    </submittedName>
</protein>
<organism evidence="1">
    <name type="scientific">Shigella boydii</name>
    <dbReference type="NCBI Taxonomy" id="621"/>
    <lineage>
        <taxon>Bacteria</taxon>
        <taxon>Pseudomonadati</taxon>
        <taxon>Pseudomonadota</taxon>
        <taxon>Gammaproteobacteria</taxon>
        <taxon>Enterobacterales</taxon>
        <taxon>Enterobacteriaceae</taxon>
        <taxon>Shigella</taxon>
    </lineage>
</organism>
<gene>
    <name evidence="1" type="ORF">AJR17_021820</name>
</gene>
<dbReference type="Proteomes" id="UP000868349">
    <property type="component" value="Unassembled WGS sequence"/>
</dbReference>
<evidence type="ECO:0000313" key="1">
    <source>
        <dbReference type="EMBL" id="OOO76445.1"/>
    </source>
</evidence>
<dbReference type="EMBL" id="MSJS02000111">
    <property type="protein sequence ID" value="OOO76445.1"/>
    <property type="molecule type" value="Genomic_DNA"/>
</dbReference>